<evidence type="ECO:0000256" key="1">
    <source>
        <dbReference type="ARBA" id="ARBA00001255"/>
    </source>
</evidence>
<accession>A0A084B283</accession>
<comment type="subcellular location">
    <subcellularLocation>
        <location evidence="3">Secreted</location>
    </subcellularLocation>
</comment>
<organism evidence="14 15">
    <name type="scientific">Stachybotrys chartarum (strain CBS 109288 / IBT 7711)</name>
    <name type="common">Toxic black mold</name>
    <name type="synonym">Stilbospora chartarum</name>
    <dbReference type="NCBI Taxonomy" id="1280523"/>
    <lineage>
        <taxon>Eukaryota</taxon>
        <taxon>Fungi</taxon>
        <taxon>Dikarya</taxon>
        <taxon>Ascomycota</taxon>
        <taxon>Pezizomycotina</taxon>
        <taxon>Sordariomycetes</taxon>
        <taxon>Hypocreomycetidae</taxon>
        <taxon>Hypocreales</taxon>
        <taxon>Stachybotryaceae</taxon>
        <taxon>Stachybotrys</taxon>
    </lineage>
</organism>
<keyword evidence="9 10" id="KW-0326">Glycosidase</keyword>
<dbReference type="InterPro" id="IPR013780">
    <property type="entry name" value="Glyco_hydro_b"/>
</dbReference>
<dbReference type="EMBL" id="KL648219">
    <property type="protein sequence ID" value="KEY71662.1"/>
    <property type="molecule type" value="Genomic_DNA"/>
</dbReference>
<dbReference type="GO" id="GO:0004557">
    <property type="term" value="F:alpha-galactosidase activity"/>
    <property type="evidence" value="ECO:0007669"/>
    <property type="project" value="UniProtKB-EC"/>
</dbReference>
<keyword evidence="5" id="KW-0964">Secreted</keyword>
<keyword evidence="7 10" id="KW-0378">Hydrolase</keyword>
<evidence type="ECO:0000256" key="11">
    <source>
        <dbReference type="SAM" id="MobiDB-lite"/>
    </source>
</evidence>
<dbReference type="Pfam" id="PF17801">
    <property type="entry name" value="Melibiase_C"/>
    <property type="match status" value="1"/>
</dbReference>
<evidence type="ECO:0000313" key="14">
    <source>
        <dbReference type="EMBL" id="KEY71662.1"/>
    </source>
</evidence>
<dbReference type="InterPro" id="IPR041233">
    <property type="entry name" value="Melibiase_C"/>
</dbReference>
<dbReference type="CDD" id="cd14792">
    <property type="entry name" value="GH27"/>
    <property type="match status" value="1"/>
</dbReference>
<evidence type="ECO:0000256" key="7">
    <source>
        <dbReference type="ARBA" id="ARBA00022801"/>
    </source>
</evidence>
<keyword evidence="10" id="KW-1015">Disulfide bond</keyword>
<dbReference type="SUPFAM" id="SSF51011">
    <property type="entry name" value="Glycosyl hydrolase domain"/>
    <property type="match status" value="1"/>
</dbReference>
<dbReference type="HOGENOM" id="CLU_013093_2_2_1"/>
<dbReference type="Proteomes" id="UP000028045">
    <property type="component" value="Unassembled WGS sequence"/>
</dbReference>
<dbReference type="InterPro" id="IPR000111">
    <property type="entry name" value="Glyco_hydro_27/36_CS"/>
</dbReference>
<protein>
    <recommendedName>
        <fullName evidence="10">Alpha-galactosidase</fullName>
        <ecNumber evidence="10">3.2.1.22</ecNumber>
    </recommendedName>
    <alternativeName>
        <fullName evidence="10">Melibiase</fullName>
    </alternativeName>
</protein>
<sequence>MRANVHSLAVFAVGVSAIVSEDGTGRLPAMGWASWNEYACDINETVFLRVGEVLVDLGLKDLGYEYVNIDDCWSDKMKRRDENGRIMPNATMFPRGIKGLTDDILAMGLKMGIHSDSGTGTCLKYEGSLYHEKVDAETFAEWGIDYLKYDNCNVPEEWEDDYPYWPDRPDLFVEPPPRYDYSISKNAIRYRRMRDPLLSLNRTIQFSMCIWGGAPVERWGNETGHSWRMYGDITPLWGGRDPTGWGVVAMLNQAAMHWNDTGFWGHNDWDMLEVGNGELTYEESRSHFALWATMKTPLIIGTRLEGIKDEILAILENKELIAFNQDTVYDDSVMPFNLDGPIPETTANITRTVSHYVGTSVAGIHVFLLNGDDEDGEMSIEFSEVPGLESSKTTTFIVHDMWTGEDFGLFTSSFTVDVKSHDTATLRFTTSCGRHPNPEWMPSQTQPDEILRKSAR</sequence>
<evidence type="ECO:0000256" key="5">
    <source>
        <dbReference type="ARBA" id="ARBA00022525"/>
    </source>
</evidence>
<evidence type="ECO:0000256" key="2">
    <source>
        <dbReference type="ARBA" id="ARBA00003969"/>
    </source>
</evidence>
<evidence type="ECO:0000256" key="12">
    <source>
        <dbReference type="SAM" id="SignalP"/>
    </source>
</evidence>
<dbReference type="PRINTS" id="PR00740">
    <property type="entry name" value="GLHYDRLASE27"/>
</dbReference>
<dbReference type="AlphaFoldDB" id="A0A084B283"/>
<feature type="domain" description="Alpha galactosidase C-terminal" evidence="13">
    <location>
        <begin position="354"/>
        <end position="428"/>
    </location>
</feature>
<dbReference type="SUPFAM" id="SSF51445">
    <property type="entry name" value="(Trans)glycosidases"/>
    <property type="match status" value="1"/>
</dbReference>
<dbReference type="InterPro" id="IPR017853">
    <property type="entry name" value="GH"/>
</dbReference>
<evidence type="ECO:0000256" key="4">
    <source>
        <dbReference type="ARBA" id="ARBA00009743"/>
    </source>
</evidence>
<keyword evidence="15" id="KW-1185">Reference proteome</keyword>
<reference evidence="14 15" key="1">
    <citation type="journal article" date="2014" name="BMC Genomics">
        <title>Comparative genome sequencing reveals chemotype-specific gene clusters in the toxigenic black mold Stachybotrys.</title>
        <authorList>
            <person name="Semeiks J."/>
            <person name="Borek D."/>
            <person name="Otwinowski Z."/>
            <person name="Grishin N.V."/>
        </authorList>
    </citation>
    <scope>NUCLEOTIDE SEQUENCE [LARGE SCALE GENOMIC DNA]</scope>
    <source>
        <strain evidence="15">CBS 109288 / IBT 7711</strain>
    </source>
</reference>
<dbReference type="PANTHER" id="PTHR11452:SF61">
    <property type="entry name" value="ALPHA-GALACTOSIDASE B-RELATED"/>
    <property type="match status" value="1"/>
</dbReference>
<evidence type="ECO:0000259" key="13">
    <source>
        <dbReference type="Pfam" id="PF17801"/>
    </source>
</evidence>
<dbReference type="EC" id="3.2.1.22" evidence="10"/>
<feature type="signal peptide" evidence="12">
    <location>
        <begin position="1"/>
        <end position="17"/>
    </location>
</feature>
<evidence type="ECO:0000256" key="8">
    <source>
        <dbReference type="ARBA" id="ARBA00023180"/>
    </source>
</evidence>
<dbReference type="InterPro" id="IPR013785">
    <property type="entry name" value="Aldolase_TIM"/>
</dbReference>
<feature type="chain" id="PRO_5001771585" description="Alpha-galactosidase" evidence="12">
    <location>
        <begin position="18"/>
        <end position="456"/>
    </location>
</feature>
<dbReference type="GO" id="GO:0005975">
    <property type="term" value="P:carbohydrate metabolic process"/>
    <property type="evidence" value="ECO:0007669"/>
    <property type="project" value="InterPro"/>
</dbReference>
<name>A0A084B283_STACB</name>
<evidence type="ECO:0000256" key="6">
    <source>
        <dbReference type="ARBA" id="ARBA00022729"/>
    </source>
</evidence>
<dbReference type="Pfam" id="PF16499">
    <property type="entry name" value="Melibiase_2"/>
    <property type="match status" value="2"/>
</dbReference>
<comment type="function">
    <text evidence="2">Hydrolyzes a variety of simple alpha-D-galactoside as well as more complex molecules such as oligosaccharides and polysaccharides.</text>
</comment>
<dbReference type="PANTHER" id="PTHR11452">
    <property type="entry name" value="ALPHA-GALACTOSIDASE/ALPHA-N-ACETYLGALACTOSAMINIDASE"/>
    <property type="match status" value="1"/>
</dbReference>
<comment type="catalytic activity">
    <reaction evidence="1 10">
        <text>Hydrolysis of terminal, non-reducing alpha-D-galactose residues in alpha-D-galactosides, including galactose oligosaccharides, galactomannans and galactolipids.</text>
        <dbReference type="EC" id="3.2.1.22"/>
    </reaction>
</comment>
<evidence type="ECO:0000256" key="3">
    <source>
        <dbReference type="ARBA" id="ARBA00004613"/>
    </source>
</evidence>
<gene>
    <name evidence="14" type="ORF">S7711_10019</name>
</gene>
<comment type="similarity">
    <text evidence="4 10">Belongs to the glycosyl hydrolase 27 family.</text>
</comment>
<dbReference type="Gene3D" id="2.60.40.1180">
    <property type="entry name" value="Golgi alpha-mannosidase II"/>
    <property type="match status" value="1"/>
</dbReference>
<dbReference type="PROSITE" id="PS00512">
    <property type="entry name" value="ALPHA_GALACTOSIDASE"/>
    <property type="match status" value="1"/>
</dbReference>
<evidence type="ECO:0000256" key="9">
    <source>
        <dbReference type="ARBA" id="ARBA00023295"/>
    </source>
</evidence>
<keyword evidence="8" id="KW-0325">Glycoprotein</keyword>
<feature type="region of interest" description="Disordered" evidence="11">
    <location>
        <begin position="434"/>
        <end position="456"/>
    </location>
</feature>
<dbReference type="GO" id="GO:0005576">
    <property type="term" value="C:extracellular region"/>
    <property type="evidence" value="ECO:0007669"/>
    <property type="project" value="UniProtKB-SubCell"/>
</dbReference>
<evidence type="ECO:0000313" key="15">
    <source>
        <dbReference type="Proteomes" id="UP000028045"/>
    </source>
</evidence>
<dbReference type="Gene3D" id="3.20.20.70">
    <property type="entry name" value="Aldolase class I"/>
    <property type="match status" value="1"/>
</dbReference>
<evidence type="ECO:0000256" key="10">
    <source>
        <dbReference type="RuleBase" id="RU361168"/>
    </source>
</evidence>
<proteinExistence type="inferred from homology"/>
<dbReference type="OrthoDB" id="5795902at2759"/>
<keyword evidence="6 12" id="KW-0732">Signal</keyword>
<dbReference type="InterPro" id="IPR002241">
    <property type="entry name" value="Glyco_hydro_27"/>
</dbReference>